<gene>
    <name evidence="2" type="ORF">RY831_03375</name>
</gene>
<keyword evidence="3" id="KW-1185">Reference proteome</keyword>
<dbReference type="RefSeq" id="WP_326504928.1">
    <property type="nucleotide sequence ID" value="NZ_JAWIIV010000002.1"/>
</dbReference>
<name>A0ABU6J3I9_9BURK</name>
<reference evidence="2 3" key="1">
    <citation type="submission" date="2023-10" db="EMBL/GenBank/DDBJ databases">
        <title>Noviherbaspirillum sp. CPCC 100848 genome assembly.</title>
        <authorList>
            <person name="Li X.Y."/>
            <person name="Fang X.M."/>
        </authorList>
    </citation>
    <scope>NUCLEOTIDE SEQUENCE [LARGE SCALE GENOMIC DNA]</scope>
    <source>
        <strain evidence="2 3">CPCC 100848</strain>
    </source>
</reference>
<comment type="caution">
    <text evidence="2">The sequence shown here is derived from an EMBL/GenBank/DDBJ whole genome shotgun (WGS) entry which is preliminary data.</text>
</comment>
<protein>
    <submittedName>
        <fullName evidence="2">Uncharacterized protein</fullName>
    </submittedName>
</protein>
<sequence>MTQAVDSSDVPANAQPDVRTEQATPVQAVSAPVVQRKARKPFPSSKPIEECSEGTRALFAWATWLKQNALGLPEGRVTFTKDTLRLVVHQYRRADGTPVLGLLMMDDSLPKTIVRGGIVVQQGQSRIREFRELKEDLPTIFAKTAERGWVQQIRGMGR</sequence>
<feature type="region of interest" description="Disordered" evidence="1">
    <location>
        <begin position="1"/>
        <end position="32"/>
    </location>
</feature>
<dbReference type="EMBL" id="JAWIIV010000002">
    <property type="protein sequence ID" value="MEC4718174.1"/>
    <property type="molecule type" value="Genomic_DNA"/>
</dbReference>
<proteinExistence type="predicted"/>
<dbReference type="Proteomes" id="UP001352263">
    <property type="component" value="Unassembled WGS sequence"/>
</dbReference>
<evidence type="ECO:0000256" key="1">
    <source>
        <dbReference type="SAM" id="MobiDB-lite"/>
    </source>
</evidence>
<organism evidence="2 3">
    <name type="scientific">Noviherbaspirillum album</name>
    <dbReference type="NCBI Taxonomy" id="3080276"/>
    <lineage>
        <taxon>Bacteria</taxon>
        <taxon>Pseudomonadati</taxon>
        <taxon>Pseudomonadota</taxon>
        <taxon>Betaproteobacteria</taxon>
        <taxon>Burkholderiales</taxon>
        <taxon>Oxalobacteraceae</taxon>
        <taxon>Noviherbaspirillum</taxon>
    </lineage>
</organism>
<evidence type="ECO:0000313" key="3">
    <source>
        <dbReference type="Proteomes" id="UP001352263"/>
    </source>
</evidence>
<accession>A0ABU6J3I9</accession>
<evidence type="ECO:0000313" key="2">
    <source>
        <dbReference type="EMBL" id="MEC4718174.1"/>
    </source>
</evidence>